<accession>A0A426D9V5</accession>
<evidence type="ECO:0000313" key="2">
    <source>
        <dbReference type="EMBL" id="RRK11408.1"/>
    </source>
</evidence>
<feature type="transmembrane region" description="Helical" evidence="1">
    <location>
        <begin position="108"/>
        <end position="130"/>
    </location>
</feature>
<keyword evidence="1" id="KW-0812">Transmembrane</keyword>
<gene>
    <name evidence="2" type="ORF">D1831_02430</name>
</gene>
<dbReference type="AlphaFoldDB" id="A0A426D9V5"/>
<evidence type="ECO:0000313" key="3">
    <source>
        <dbReference type="Proteomes" id="UP000283633"/>
    </source>
</evidence>
<protein>
    <recommendedName>
        <fullName evidence="4">DUF2812 domain-containing protein</fullName>
    </recommendedName>
</protein>
<dbReference type="Proteomes" id="UP000283633">
    <property type="component" value="Unassembled WGS sequence"/>
</dbReference>
<sequence length="261" mass="29512">MQKIRFFLKGSAAETAWLNRQAQRGYQLTGIKGMTYQFKAVPDARPVVAEYLRPATLTAMADVFHPLTTFTFNNGKMAVAYSSVQTAQRVVSDDNHYRLAVYRRAREVALNWMNGWVVGIWLLMCVEVMISTKLTATPLLTSLLLGSFGVGAGMIVAAIVICGTAAGRFHGQVCRLIRITGEDKGTWKPTFHVVFRHQQQVPDTEAWAELGNWRLAMQNQQGDYYFNLETNLSEREIRNTLLKMIKPKDFDVLSWLGLYPL</sequence>
<name>A0A426D9V5_9LACO</name>
<feature type="transmembrane region" description="Helical" evidence="1">
    <location>
        <begin position="142"/>
        <end position="166"/>
    </location>
</feature>
<organism evidence="2 3">
    <name type="scientific">Lactiplantibacillus garii</name>
    <dbReference type="NCBI Taxonomy" id="2306423"/>
    <lineage>
        <taxon>Bacteria</taxon>
        <taxon>Bacillati</taxon>
        <taxon>Bacillota</taxon>
        <taxon>Bacilli</taxon>
        <taxon>Lactobacillales</taxon>
        <taxon>Lactobacillaceae</taxon>
        <taxon>Lactiplantibacillus</taxon>
    </lineage>
</organism>
<evidence type="ECO:0000256" key="1">
    <source>
        <dbReference type="SAM" id="Phobius"/>
    </source>
</evidence>
<dbReference type="EMBL" id="QWZQ01000005">
    <property type="protein sequence ID" value="RRK11408.1"/>
    <property type="molecule type" value="Genomic_DNA"/>
</dbReference>
<proteinExistence type="predicted"/>
<keyword evidence="3" id="KW-1185">Reference proteome</keyword>
<dbReference type="OrthoDB" id="2317427at2"/>
<comment type="caution">
    <text evidence="2">The sequence shown here is derived from an EMBL/GenBank/DDBJ whole genome shotgun (WGS) entry which is preliminary data.</text>
</comment>
<keyword evidence="1" id="KW-0472">Membrane</keyword>
<keyword evidence="1" id="KW-1133">Transmembrane helix</keyword>
<dbReference type="RefSeq" id="WP_125071316.1">
    <property type="nucleotide sequence ID" value="NZ_QWZQ01000005.1"/>
</dbReference>
<evidence type="ECO:0008006" key="4">
    <source>
        <dbReference type="Google" id="ProtNLM"/>
    </source>
</evidence>
<reference evidence="2 3" key="1">
    <citation type="submission" date="2018-08" db="EMBL/GenBank/DDBJ databases">
        <title>Genome Lactobacillus garii FI11369.</title>
        <authorList>
            <person name="Diaz M."/>
            <person name="Narbad A."/>
        </authorList>
    </citation>
    <scope>NUCLEOTIDE SEQUENCE [LARGE SCALE GENOMIC DNA]</scope>
    <source>
        <strain evidence="2 3">FI11369</strain>
    </source>
</reference>